<organism evidence="1 2">
    <name type="scientific">Sphaerosporella brunnea</name>
    <dbReference type="NCBI Taxonomy" id="1250544"/>
    <lineage>
        <taxon>Eukaryota</taxon>
        <taxon>Fungi</taxon>
        <taxon>Dikarya</taxon>
        <taxon>Ascomycota</taxon>
        <taxon>Pezizomycotina</taxon>
        <taxon>Pezizomycetes</taxon>
        <taxon>Pezizales</taxon>
        <taxon>Pyronemataceae</taxon>
        <taxon>Sphaerosporella</taxon>
    </lineage>
</organism>
<accession>A0A5J5EWN8</accession>
<evidence type="ECO:0000313" key="2">
    <source>
        <dbReference type="Proteomes" id="UP000326924"/>
    </source>
</evidence>
<feature type="non-terminal residue" evidence="1">
    <location>
        <position position="1"/>
    </location>
</feature>
<keyword evidence="2" id="KW-1185">Reference proteome</keyword>
<protein>
    <submittedName>
        <fullName evidence="1">Uncharacterized protein</fullName>
    </submittedName>
</protein>
<dbReference type="AlphaFoldDB" id="A0A5J5EWN8"/>
<dbReference type="InParanoid" id="A0A5J5EWN8"/>
<reference evidence="1 2" key="1">
    <citation type="submission" date="2019-09" db="EMBL/GenBank/DDBJ databases">
        <title>Draft genome of the ectomycorrhizal ascomycete Sphaerosporella brunnea.</title>
        <authorList>
            <consortium name="DOE Joint Genome Institute"/>
            <person name="Benucci G.M."/>
            <person name="Marozzi G."/>
            <person name="Antonielli L."/>
            <person name="Sanchez S."/>
            <person name="Marco P."/>
            <person name="Wang X."/>
            <person name="Falini L.B."/>
            <person name="Barry K."/>
            <person name="Haridas S."/>
            <person name="Lipzen A."/>
            <person name="Labutti K."/>
            <person name="Grigoriev I.V."/>
            <person name="Murat C."/>
            <person name="Martin F."/>
            <person name="Albertini E."/>
            <person name="Donnini D."/>
            <person name="Bonito G."/>
        </authorList>
    </citation>
    <scope>NUCLEOTIDE SEQUENCE [LARGE SCALE GENOMIC DNA]</scope>
    <source>
        <strain evidence="1 2">Sb_GMNB300</strain>
    </source>
</reference>
<name>A0A5J5EWN8_9PEZI</name>
<evidence type="ECO:0000313" key="1">
    <source>
        <dbReference type="EMBL" id="KAA8904989.1"/>
    </source>
</evidence>
<gene>
    <name evidence="1" type="ORF">FN846DRAFT_951520</name>
</gene>
<sequence length="104" mass="11514">MGMGMGMVWVWHTAAWPAQQRQKRPIEEMVSSKKQPTAYATHTHTYIISILSPWALFPLALPPAKAIVLGSQVPALDSSFIHSFARAGQLARIGHDWPGAVRRV</sequence>
<dbReference type="EMBL" id="VXIS01000102">
    <property type="protein sequence ID" value="KAA8904989.1"/>
    <property type="molecule type" value="Genomic_DNA"/>
</dbReference>
<comment type="caution">
    <text evidence="1">The sequence shown here is derived from an EMBL/GenBank/DDBJ whole genome shotgun (WGS) entry which is preliminary data.</text>
</comment>
<proteinExistence type="predicted"/>
<dbReference type="Proteomes" id="UP000326924">
    <property type="component" value="Unassembled WGS sequence"/>
</dbReference>